<reference evidence="20" key="1">
    <citation type="submission" date="2022-01" db="EMBL/GenBank/DDBJ databases">
        <authorList>
            <person name="King R."/>
        </authorList>
    </citation>
    <scope>NUCLEOTIDE SEQUENCE</scope>
</reference>
<dbReference type="HAMAP" id="MF_00041">
    <property type="entry name" value="Cys_tRNA_synth"/>
    <property type="match status" value="1"/>
</dbReference>
<comment type="catalytic activity">
    <reaction evidence="15">
        <text>2 L-cysteine = S-sulfanyl-L-cysteine + L-alanine</text>
        <dbReference type="Rhea" id="RHEA:78543"/>
        <dbReference type="ChEBI" id="CHEBI:35235"/>
        <dbReference type="ChEBI" id="CHEBI:57972"/>
        <dbReference type="ChEBI" id="CHEBI:58591"/>
    </reaction>
    <physiologicalReaction direction="left-to-right" evidence="15">
        <dbReference type="Rhea" id="RHEA:78544"/>
    </physiologicalReaction>
</comment>
<dbReference type="InterPro" id="IPR024909">
    <property type="entry name" value="Cys-tRNA/MSH_ligase"/>
</dbReference>
<dbReference type="EMBL" id="OV651814">
    <property type="protein sequence ID" value="CAH1106127.1"/>
    <property type="molecule type" value="Genomic_DNA"/>
</dbReference>
<dbReference type="PRINTS" id="PR00983">
    <property type="entry name" value="TRNASYNTHCYS"/>
</dbReference>
<protein>
    <recommendedName>
        <fullName evidence="3">cysteine--tRNA ligase</fullName>
        <ecNumber evidence="3">6.1.1.16</ecNumber>
    </recommendedName>
    <alternativeName>
        <fullName evidence="11">Cysteinyl-tRNA synthetase</fullName>
    </alternativeName>
</protein>
<keyword evidence="7" id="KW-0862">Zinc</keyword>
<dbReference type="SUPFAM" id="SSF47323">
    <property type="entry name" value="Anticodon-binding domain of a subclass of class I aminoacyl-tRNA synthetases"/>
    <property type="match status" value="1"/>
</dbReference>
<gene>
    <name evidence="20" type="ORF">PSYICH_LOCUS6530</name>
</gene>
<comment type="catalytic activity">
    <reaction evidence="18">
        <text>tRNA(Cys) + L-cysteine + ATP = L-cysteinyl-tRNA(Cys) + AMP + diphosphate</text>
        <dbReference type="Rhea" id="RHEA:17773"/>
        <dbReference type="Rhea" id="RHEA-COMP:9661"/>
        <dbReference type="Rhea" id="RHEA-COMP:9679"/>
        <dbReference type="ChEBI" id="CHEBI:30616"/>
        <dbReference type="ChEBI" id="CHEBI:33019"/>
        <dbReference type="ChEBI" id="CHEBI:35235"/>
        <dbReference type="ChEBI" id="CHEBI:78442"/>
        <dbReference type="ChEBI" id="CHEBI:78517"/>
        <dbReference type="ChEBI" id="CHEBI:456215"/>
        <dbReference type="EC" id="6.1.1.16"/>
    </reaction>
    <physiologicalReaction direction="right-to-left" evidence="18">
        <dbReference type="Rhea" id="RHEA:17775"/>
    </physiologicalReaction>
</comment>
<comment type="catalytic activity">
    <reaction evidence="17">
        <text>S-sulfanyl-L-cysteine + tRNA(Cys) + ATP = (S)-sulfanyl-L-cysteinyl-tRNA(Cys) + AMP + diphosphate</text>
        <dbReference type="Rhea" id="RHEA:78647"/>
        <dbReference type="Rhea" id="RHEA-COMP:9661"/>
        <dbReference type="Rhea" id="RHEA-COMP:19119"/>
        <dbReference type="ChEBI" id="CHEBI:30616"/>
        <dbReference type="ChEBI" id="CHEBI:33019"/>
        <dbReference type="ChEBI" id="CHEBI:58591"/>
        <dbReference type="ChEBI" id="CHEBI:78442"/>
        <dbReference type="ChEBI" id="CHEBI:229520"/>
        <dbReference type="ChEBI" id="CHEBI:456215"/>
    </reaction>
    <physiologicalReaction direction="left-to-right" evidence="17">
        <dbReference type="Rhea" id="RHEA:78648"/>
    </physiologicalReaction>
</comment>
<evidence type="ECO:0000256" key="13">
    <source>
        <dbReference type="ARBA" id="ARBA00045476"/>
    </source>
</evidence>
<dbReference type="GO" id="GO:0046872">
    <property type="term" value="F:metal ion binding"/>
    <property type="evidence" value="ECO:0007669"/>
    <property type="project" value="UniProtKB-KW"/>
</dbReference>
<evidence type="ECO:0000313" key="21">
    <source>
        <dbReference type="Proteomes" id="UP001153636"/>
    </source>
</evidence>
<dbReference type="InterPro" id="IPR009080">
    <property type="entry name" value="tRNAsynth_Ia_anticodon-bd"/>
</dbReference>
<organism evidence="20 21">
    <name type="scientific">Psylliodes chrysocephalus</name>
    <dbReference type="NCBI Taxonomy" id="3402493"/>
    <lineage>
        <taxon>Eukaryota</taxon>
        <taxon>Metazoa</taxon>
        <taxon>Ecdysozoa</taxon>
        <taxon>Arthropoda</taxon>
        <taxon>Hexapoda</taxon>
        <taxon>Insecta</taxon>
        <taxon>Pterygota</taxon>
        <taxon>Neoptera</taxon>
        <taxon>Endopterygota</taxon>
        <taxon>Coleoptera</taxon>
        <taxon>Polyphaga</taxon>
        <taxon>Cucujiformia</taxon>
        <taxon>Chrysomeloidea</taxon>
        <taxon>Chrysomelidae</taxon>
        <taxon>Galerucinae</taxon>
        <taxon>Alticini</taxon>
        <taxon>Psylliodes</taxon>
    </lineage>
</organism>
<evidence type="ECO:0000256" key="15">
    <source>
        <dbReference type="ARBA" id="ARBA00047548"/>
    </source>
</evidence>
<name>A0A9P0CWU5_9CUCU</name>
<dbReference type="FunFam" id="3.40.50.620:FF:000027">
    <property type="entry name" value="Cysteine--tRNA ligase, cytoplasmic"/>
    <property type="match status" value="1"/>
</dbReference>
<evidence type="ECO:0000256" key="10">
    <source>
        <dbReference type="ARBA" id="ARBA00023146"/>
    </source>
</evidence>
<evidence type="ECO:0000259" key="19">
    <source>
        <dbReference type="Pfam" id="PF01406"/>
    </source>
</evidence>
<dbReference type="Gene3D" id="1.20.120.1910">
    <property type="entry name" value="Cysteine-tRNA ligase, C-terminal anti-codon recognition domain"/>
    <property type="match status" value="1"/>
</dbReference>
<proteinExistence type="inferred from homology"/>
<evidence type="ECO:0000256" key="14">
    <source>
        <dbReference type="ARBA" id="ARBA00047499"/>
    </source>
</evidence>
<evidence type="ECO:0000256" key="1">
    <source>
        <dbReference type="ARBA" id="ARBA00001947"/>
    </source>
</evidence>
<keyword evidence="5" id="KW-0479">Metal-binding</keyword>
<dbReference type="OrthoDB" id="438179at2759"/>
<feature type="domain" description="tRNA synthetases class I catalytic" evidence="19">
    <location>
        <begin position="54"/>
        <end position="347"/>
    </location>
</feature>
<evidence type="ECO:0000313" key="20">
    <source>
        <dbReference type="EMBL" id="CAH1106127.1"/>
    </source>
</evidence>
<dbReference type="Pfam" id="PF01406">
    <property type="entry name" value="tRNA-synt_1e"/>
    <property type="match status" value="1"/>
</dbReference>
<dbReference type="GO" id="GO:0005737">
    <property type="term" value="C:cytoplasm"/>
    <property type="evidence" value="ECO:0007669"/>
    <property type="project" value="TreeGrafter"/>
</dbReference>
<evidence type="ECO:0000256" key="9">
    <source>
        <dbReference type="ARBA" id="ARBA00022917"/>
    </source>
</evidence>
<comment type="catalytic activity">
    <reaction evidence="14">
        <text>S-disulfanyl-L-cysteine + tRNA(Cys) + ATP = (S)-disulfanyl-L-cysteinyl-tRNA(Cys) + AMP + diphosphate</text>
        <dbReference type="Rhea" id="RHEA:78651"/>
        <dbReference type="Rhea" id="RHEA-COMP:9661"/>
        <dbReference type="Rhea" id="RHEA-COMP:19120"/>
        <dbReference type="ChEBI" id="CHEBI:30616"/>
        <dbReference type="ChEBI" id="CHEBI:33019"/>
        <dbReference type="ChEBI" id="CHEBI:78442"/>
        <dbReference type="ChEBI" id="CHEBI:229465"/>
        <dbReference type="ChEBI" id="CHEBI:229521"/>
        <dbReference type="ChEBI" id="CHEBI:456215"/>
    </reaction>
    <physiologicalReaction direction="left-to-right" evidence="14">
        <dbReference type="Rhea" id="RHEA:78652"/>
    </physiologicalReaction>
</comment>
<comment type="function">
    <text evidence="12">Mitochondrial cysteine-specific aminoacyl-tRNA synthetase that catalyzes the ATP-dependent ligation of cysteine to tRNA(Cys).</text>
</comment>
<keyword evidence="9" id="KW-0648">Protein biosynthesis</keyword>
<accession>A0A9P0CWU5</accession>
<dbReference type="NCBIfam" id="TIGR00435">
    <property type="entry name" value="cysS"/>
    <property type="match status" value="1"/>
</dbReference>
<evidence type="ECO:0000256" key="18">
    <source>
        <dbReference type="ARBA" id="ARBA00049046"/>
    </source>
</evidence>
<dbReference type="InterPro" id="IPR014729">
    <property type="entry name" value="Rossmann-like_a/b/a_fold"/>
</dbReference>
<evidence type="ECO:0000256" key="8">
    <source>
        <dbReference type="ARBA" id="ARBA00022840"/>
    </source>
</evidence>
<evidence type="ECO:0000256" key="16">
    <source>
        <dbReference type="ARBA" id="ARBA00047731"/>
    </source>
</evidence>
<dbReference type="PANTHER" id="PTHR10890:SF27">
    <property type="entry name" value="CYSTEINE--TRNA LIGASE, MITOCHONDRIAL-RELATED"/>
    <property type="match status" value="1"/>
</dbReference>
<keyword evidence="6" id="KW-0547">Nucleotide-binding</keyword>
<dbReference type="PANTHER" id="PTHR10890">
    <property type="entry name" value="CYSTEINYL-TRNA SYNTHETASE"/>
    <property type="match status" value="1"/>
</dbReference>
<evidence type="ECO:0000256" key="2">
    <source>
        <dbReference type="ARBA" id="ARBA00005594"/>
    </source>
</evidence>
<keyword evidence="8" id="KW-0067">ATP-binding</keyword>
<keyword evidence="21" id="KW-1185">Reference proteome</keyword>
<dbReference type="InterPro" id="IPR015803">
    <property type="entry name" value="Cys-tRNA-ligase"/>
</dbReference>
<dbReference type="Proteomes" id="UP001153636">
    <property type="component" value="Chromosome 2"/>
</dbReference>
<dbReference type="EC" id="6.1.1.16" evidence="3"/>
<keyword evidence="10" id="KW-0030">Aminoacyl-tRNA synthetase</keyword>
<evidence type="ECO:0000256" key="17">
    <source>
        <dbReference type="ARBA" id="ARBA00048609"/>
    </source>
</evidence>
<comment type="catalytic activity">
    <reaction evidence="16">
        <text>S-sulfanyl-L-cysteine + L-cysteine = S-disulfanyl-L-cysteine + L-alanine</text>
        <dbReference type="Rhea" id="RHEA:78627"/>
        <dbReference type="ChEBI" id="CHEBI:35235"/>
        <dbReference type="ChEBI" id="CHEBI:57972"/>
        <dbReference type="ChEBI" id="CHEBI:58591"/>
        <dbReference type="ChEBI" id="CHEBI:229465"/>
    </reaction>
    <physiologicalReaction direction="left-to-right" evidence="16">
        <dbReference type="Rhea" id="RHEA:78628"/>
    </physiologicalReaction>
</comment>
<comment type="similarity">
    <text evidence="2">Belongs to the class-I aminoacyl-tRNA synthetase family.</text>
</comment>
<evidence type="ECO:0000256" key="4">
    <source>
        <dbReference type="ARBA" id="ARBA00022598"/>
    </source>
</evidence>
<dbReference type="InterPro" id="IPR032678">
    <property type="entry name" value="tRNA-synt_1_cat_dom"/>
</dbReference>
<dbReference type="GO" id="GO:0004817">
    <property type="term" value="F:cysteine-tRNA ligase activity"/>
    <property type="evidence" value="ECO:0007669"/>
    <property type="project" value="UniProtKB-EC"/>
</dbReference>
<dbReference type="AlphaFoldDB" id="A0A9P0CWU5"/>
<evidence type="ECO:0000256" key="11">
    <source>
        <dbReference type="ARBA" id="ARBA00031499"/>
    </source>
</evidence>
<sequence>MFRNILLKNVIKHQLRINKIHTNPAWNIPKGYDTGIKVYNCVTKQKEPLILKNKDIVTWYTCGPTVYDSSHVGHACCYVKLDIIQRILRNYFKFNLVTAVNITDIDDKIIGRAQELNVEYHVLAEKFEKEFWDDCKHLGIEEPSVVLRVTENISLIINFIKKLVETNQAYKAADNSIYFNVETVKNYAKLQNIGTQEVTKKLGHVKKSVLDFALWKSLKQEGEPFWDSPWGRGRPGWHIECSALASQIFGSNIDIHAGGIDLRFPHHENEEAQSCAFHNTPQWVNYWLHTGHLHLNNAEKMSKSLKNTISIQDMLNNVSSESFRMSCVMSPYQSNMEYSEELMITAENTYKTFKNCLISCDEYKRGYLKASINKNVLYGLINKSNDNIHNALCDNFDTPTVIKTLSELVSATNIMLHTSASLDTESDLAPVLAVKNFISNTLGIFGLNADNKTAESKNLSEIVDLLSEFRQDIRNIGITDKNKNILQICDSVRDNAKKCGIKIKDHGRLSSWSM</sequence>
<dbReference type="GO" id="GO:0005524">
    <property type="term" value="F:ATP binding"/>
    <property type="evidence" value="ECO:0007669"/>
    <property type="project" value="UniProtKB-KW"/>
</dbReference>
<dbReference type="SUPFAM" id="SSF52374">
    <property type="entry name" value="Nucleotidylyl transferase"/>
    <property type="match status" value="1"/>
</dbReference>
<evidence type="ECO:0000256" key="7">
    <source>
        <dbReference type="ARBA" id="ARBA00022833"/>
    </source>
</evidence>
<evidence type="ECO:0000256" key="12">
    <source>
        <dbReference type="ARBA" id="ARBA00043868"/>
    </source>
</evidence>
<dbReference type="GO" id="GO:0006423">
    <property type="term" value="P:cysteinyl-tRNA aminoacylation"/>
    <property type="evidence" value="ECO:0007669"/>
    <property type="project" value="InterPro"/>
</dbReference>
<dbReference type="Gene3D" id="3.40.50.620">
    <property type="entry name" value="HUPs"/>
    <property type="match status" value="1"/>
</dbReference>
<keyword evidence="4" id="KW-0436">Ligase</keyword>
<evidence type="ECO:0000256" key="6">
    <source>
        <dbReference type="ARBA" id="ARBA00022741"/>
    </source>
</evidence>
<evidence type="ECO:0000256" key="3">
    <source>
        <dbReference type="ARBA" id="ARBA00012832"/>
    </source>
</evidence>
<comment type="cofactor">
    <cofactor evidence="1">
        <name>Zn(2+)</name>
        <dbReference type="ChEBI" id="CHEBI:29105"/>
    </cofactor>
</comment>
<comment type="function">
    <text evidence="13">In addition to its role as an aminoacyl-tRNA synthetase, has also cysteine persulfide synthase activity. Produces reactive persulfide species such as cysteine persulfide (CysSSH) from substrate cysteine and mediate direct incorporation of CysSSH into proteins during translations, resulting in protein persulfides and polysulfides. CysSSHs behave as potent antioxidants and cellular protectants.</text>
</comment>
<evidence type="ECO:0000256" key="5">
    <source>
        <dbReference type="ARBA" id="ARBA00022723"/>
    </source>
</evidence>
<dbReference type="CDD" id="cd00672">
    <property type="entry name" value="CysRS_core"/>
    <property type="match status" value="1"/>
</dbReference>